<name>A0A348AQH9_9FIRM</name>
<dbReference type="RefSeq" id="WP_126310171.1">
    <property type="nucleotide sequence ID" value="NZ_AP018449.1"/>
</dbReference>
<proteinExistence type="predicted"/>
<dbReference type="EMBL" id="AP018449">
    <property type="protein sequence ID" value="BBB93327.1"/>
    <property type="molecule type" value="Genomic_DNA"/>
</dbReference>
<evidence type="ECO:0000313" key="2">
    <source>
        <dbReference type="Proteomes" id="UP000276437"/>
    </source>
</evidence>
<dbReference type="KEGG" id="mana:MAMMFC1_04039"/>
<sequence>MEKIIDQVKQWEFLRQLPESIHGFVLITDCMACETQYRIFTYQNSERCRSFSVLYDKATKEYMVRIIVGLTEFCDITFITSSLEGLEKLLRERMEKTISGLNESDPNFICTQFRQKKIIEWPYIEKLPKLLAGFELYIHPKAPVKVINGSYIIIDYCDFLAQSNLMVYYNIFRDEFFGEFRIRKTPLMTTAFDAKSLNELEMRLESNLVASLESLRNRLYGTH</sequence>
<gene>
    <name evidence="1" type="ORF">MAMMFC1_04039</name>
</gene>
<reference evidence="1 2" key="1">
    <citation type="journal article" date="2018" name="Int. J. Syst. Evol. Microbiol.">
        <title>Methylomusa anaerophila gen. nov., sp. nov., an anaerobic methanol-utilizing bacterium isolated from a microbial fuel cell.</title>
        <authorList>
            <person name="Amano N."/>
            <person name="Yamamuro A."/>
            <person name="Miyahara M."/>
            <person name="Kouzuma A."/>
            <person name="Abe T."/>
            <person name="Watanabe K."/>
        </authorList>
    </citation>
    <scope>NUCLEOTIDE SEQUENCE [LARGE SCALE GENOMIC DNA]</scope>
    <source>
        <strain evidence="1 2">MMFC1</strain>
    </source>
</reference>
<accession>A0A348AQH9</accession>
<organism evidence="1 2">
    <name type="scientific">Methylomusa anaerophila</name>
    <dbReference type="NCBI Taxonomy" id="1930071"/>
    <lineage>
        <taxon>Bacteria</taxon>
        <taxon>Bacillati</taxon>
        <taxon>Bacillota</taxon>
        <taxon>Negativicutes</taxon>
        <taxon>Selenomonadales</taxon>
        <taxon>Sporomusaceae</taxon>
        <taxon>Methylomusa</taxon>
    </lineage>
</organism>
<protein>
    <submittedName>
        <fullName evidence="1">Uncharacterized protein</fullName>
    </submittedName>
</protein>
<dbReference type="Proteomes" id="UP000276437">
    <property type="component" value="Chromosome"/>
</dbReference>
<evidence type="ECO:0000313" key="1">
    <source>
        <dbReference type="EMBL" id="BBB93327.1"/>
    </source>
</evidence>
<dbReference type="AlphaFoldDB" id="A0A348AQH9"/>
<keyword evidence="2" id="KW-1185">Reference proteome</keyword>
<dbReference type="OrthoDB" id="1633695at2"/>